<dbReference type="Proteomes" id="UP000557566">
    <property type="component" value="Unassembled WGS sequence"/>
</dbReference>
<dbReference type="GO" id="GO:0008168">
    <property type="term" value="F:methyltransferase activity"/>
    <property type="evidence" value="ECO:0007669"/>
    <property type="project" value="TreeGrafter"/>
</dbReference>
<dbReference type="Gene3D" id="3.40.50.150">
    <property type="entry name" value="Vaccinia Virus protein VP39"/>
    <property type="match status" value="1"/>
</dbReference>
<evidence type="ECO:0000313" key="4">
    <source>
        <dbReference type="Proteomes" id="UP000557566"/>
    </source>
</evidence>
<gene>
    <name evidence="3" type="ORF">G6O67_005211</name>
</gene>
<comment type="similarity">
    <text evidence="1">Belongs to the methyltransferase superfamily. LaeA methyltransferase family.</text>
</comment>
<dbReference type="SUPFAM" id="SSF53335">
    <property type="entry name" value="S-adenosyl-L-methionine-dependent methyltransferases"/>
    <property type="match status" value="1"/>
</dbReference>
<feature type="region of interest" description="Disordered" evidence="2">
    <location>
        <begin position="1"/>
        <end position="31"/>
    </location>
</feature>
<dbReference type="Pfam" id="PF13489">
    <property type="entry name" value="Methyltransf_23"/>
    <property type="match status" value="1"/>
</dbReference>
<accession>A0A8H4PR81</accession>
<organism evidence="3 4">
    <name type="scientific">Ophiocordyceps sinensis</name>
    <dbReference type="NCBI Taxonomy" id="72228"/>
    <lineage>
        <taxon>Eukaryota</taxon>
        <taxon>Fungi</taxon>
        <taxon>Dikarya</taxon>
        <taxon>Ascomycota</taxon>
        <taxon>Pezizomycotina</taxon>
        <taxon>Sordariomycetes</taxon>
        <taxon>Hypocreomycetidae</taxon>
        <taxon>Hypocreales</taxon>
        <taxon>Ophiocordycipitaceae</taxon>
        <taxon>Ophiocordyceps</taxon>
    </lineage>
</organism>
<dbReference type="PANTHER" id="PTHR43591">
    <property type="entry name" value="METHYLTRANSFERASE"/>
    <property type="match status" value="1"/>
</dbReference>
<reference evidence="3 4" key="1">
    <citation type="journal article" date="2020" name="Genome Biol. Evol.">
        <title>A new high-quality draft genome assembly of the Chinese cordyceps Ophiocordyceps sinensis.</title>
        <authorList>
            <person name="Shu R."/>
            <person name="Zhang J."/>
            <person name="Meng Q."/>
            <person name="Zhang H."/>
            <person name="Zhou G."/>
            <person name="Li M."/>
            <person name="Wu P."/>
            <person name="Zhao Y."/>
            <person name="Chen C."/>
            <person name="Qin Q."/>
        </authorList>
    </citation>
    <scope>NUCLEOTIDE SEQUENCE [LARGE SCALE GENOMIC DNA]</scope>
    <source>
        <strain evidence="3 4">IOZ07</strain>
    </source>
</reference>
<proteinExistence type="inferred from homology"/>
<name>A0A8H4PR81_9HYPO</name>
<evidence type="ECO:0008006" key="5">
    <source>
        <dbReference type="Google" id="ProtNLM"/>
    </source>
</evidence>
<dbReference type="PANTHER" id="PTHR43591:SF31">
    <property type="entry name" value="LAEA-LIKE, PUTATIVE (AFU_ORTHOLOGUE AFUA_8G01930)-RELATED"/>
    <property type="match status" value="1"/>
</dbReference>
<sequence length="333" mass="37596">MVDLSLPPMEPLLASEEGDDDSDDGLGASVASSSTSLASSIMRYREENGRTYHAFRAGRYVLPNDEAENERLDLQHHLCTLTLGGKLFASPAGRDRPLNRVLDAGTGTGIWAMDFADENPGSDVTGVDLSPIQPSFVPPNVSFYIDDLEDEWSFSYKFDFIYSRMLTASISDWPKFLQQSYDHLNPGGWIELLDVHLELKSDDGTIPDDCAVAKWGDYMVEAAAKLNRPLDSMTFYKQQLLDVGFTNATQNLYKWPTNSWPKDRKFKEIGMWTYENLGNGASGLSMALFTRALGWRSEEVEVFLVDVRKQMKDRSIHAYWPIYVVYAQKPERV</sequence>
<evidence type="ECO:0000256" key="1">
    <source>
        <dbReference type="ARBA" id="ARBA00038158"/>
    </source>
</evidence>
<comment type="caution">
    <text evidence="3">The sequence shown here is derived from an EMBL/GenBank/DDBJ whole genome shotgun (WGS) entry which is preliminary data.</text>
</comment>
<dbReference type="CDD" id="cd02440">
    <property type="entry name" value="AdoMet_MTases"/>
    <property type="match status" value="1"/>
</dbReference>
<dbReference type="EMBL" id="JAAVMX010000005">
    <property type="protein sequence ID" value="KAF4508882.1"/>
    <property type="molecule type" value="Genomic_DNA"/>
</dbReference>
<protein>
    <recommendedName>
        <fullName evidence="5">Methyltransferase domain-containing protein</fullName>
    </recommendedName>
</protein>
<keyword evidence="4" id="KW-1185">Reference proteome</keyword>
<dbReference type="OrthoDB" id="2013972at2759"/>
<evidence type="ECO:0000313" key="3">
    <source>
        <dbReference type="EMBL" id="KAF4508882.1"/>
    </source>
</evidence>
<dbReference type="AlphaFoldDB" id="A0A8H4PR81"/>
<dbReference type="InterPro" id="IPR029063">
    <property type="entry name" value="SAM-dependent_MTases_sf"/>
</dbReference>
<evidence type="ECO:0000256" key="2">
    <source>
        <dbReference type="SAM" id="MobiDB-lite"/>
    </source>
</evidence>